<accession>A0A8X9A875</accession>
<name>A0A8X9A875_SALSN</name>
<dbReference type="Proteomes" id="UP000298416">
    <property type="component" value="Unassembled WGS sequence"/>
</dbReference>
<organism evidence="2">
    <name type="scientific">Salvia splendens</name>
    <name type="common">Scarlet sage</name>
    <dbReference type="NCBI Taxonomy" id="180675"/>
    <lineage>
        <taxon>Eukaryota</taxon>
        <taxon>Viridiplantae</taxon>
        <taxon>Streptophyta</taxon>
        <taxon>Embryophyta</taxon>
        <taxon>Tracheophyta</taxon>
        <taxon>Spermatophyta</taxon>
        <taxon>Magnoliopsida</taxon>
        <taxon>eudicotyledons</taxon>
        <taxon>Gunneridae</taxon>
        <taxon>Pentapetalae</taxon>
        <taxon>asterids</taxon>
        <taxon>lamiids</taxon>
        <taxon>Lamiales</taxon>
        <taxon>Lamiaceae</taxon>
        <taxon>Nepetoideae</taxon>
        <taxon>Mentheae</taxon>
        <taxon>Salviinae</taxon>
        <taxon>Salvia</taxon>
        <taxon>Salvia subgen. Calosphace</taxon>
        <taxon>core Calosphace</taxon>
    </lineage>
</organism>
<gene>
    <name evidence="2" type="ORF">SASPL_109216</name>
</gene>
<reference evidence="2" key="1">
    <citation type="submission" date="2018-01" db="EMBL/GenBank/DDBJ databases">
        <authorList>
            <person name="Mao J.F."/>
        </authorList>
    </citation>
    <scope>NUCLEOTIDE SEQUENCE</scope>
    <source>
        <strain evidence="2">Huo1</strain>
        <tissue evidence="2">Leaf</tissue>
    </source>
</reference>
<feature type="region of interest" description="Disordered" evidence="1">
    <location>
        <begin position="191"/>
        <end position="210"/>
    </location>
</feature>
<sequence>MVWLSSKLFKNTTNHEKQMQSYAADRDWIDIDRDRTRSMFSLPGADLEHRLVMKSEGFKHLEQNCPSLLSGLLETVALADEKPNLISGHKGVVLSLTLNIGVRPSIAALVKNTYRPYHAGQCENGKTSKSSIFISRLQKPGPAILDSLKLSEQLKEKARESHIEGLPVFHIFSTDKLLWNMNTALPRLRPNNQLLTSQNTSTGKPSTKMV</sequence>
<evidence type="ECO:0000313" key="3">
    <source>
        <dbReference type="Proteomes" id="UP000298416"/>
    </source>
</evidence>
<evidence type="ECO:0000256" key="1">
    <source>
        <dbReference type="SAM" id="MobiDB-lite"/>
    </source>
</evidence>
<evidence type="ECO:0000313" key="2">
    <source>
        <dbReference type="EMBL" id="KAG6431141.1"/>
    </source>
</evidence>
<comment type="caution">
    <text evidence="2">The sequence shown here is derived from an EMBL/GenBank/DDBJ whole genome shotgun (WGS) entry which is preliminary data.</text>
</comment>
<keyword evidence="3" id="KW-1185">Reference proteome</keyword>
<proteinExistence type="predicted"/>
<protein>
    <submittedName>
        <fullName evidence="2">Uncharacterized protein</fullName>
    </submittedName>
</protein>
<reference evidence="2" key="2">
    <citation type="submission" date="2020-08" db="EMBL/GenBank/DDBJ databases">
        <title>Plant Genome Project.</title>
        <authorList>
            <person name="Zhang R.-G."/>
        </authorList>
    </citation>
    <scope>NUCLEOTIDE SEQUENCE</scope>
    <source>
        <strain evidence="2">Huo1</strain>
        <tissue evidence="2">Leaf</tissue>
    </source>
</reference>
<dbReference type="EMBL" id="PNBA02000003">
    <property type="protein sequence ID" value="KAG6431141.1"/>
    <property type="molecule type" value="Genomic_DNA"/>
</dbReference>
<dbReference type="AlphaFoldDB" id="A0A8X9A875"/>